<evidence type="ECO:0000259" key="16">
    <source>
        <dbReference type="PROSITE" id="PS50112"/>
    </source>
</evidence>
<keyword evidence="12" id="KW-0902">Two-component regulatory system</keyword>
<dbReference type="InterPro" id="IPR003661">
    <property type="entry name" value="HisK_dim/P_dom"/>
</dbReference>
<reference evidence="18 19" key="1">
    <citation type="submission" date="2021-03" db="EMBL/GenBank/DDBJ databases">
        <title>Genomic Encyclopedia of Type Strains, Phase IV (KMG-IV): sequencing the most valuable type-strain genomes for metagenomic binning, comparative biology and taxonomic classification.</title>
        <authorList>
            <person name="Goeker M."/>
        </authorList>
    </citation>
    <scope>NUCLEOTIDE SEQUENCE [LARGE SCALE GENOMIC DNA]</scope>
    <source>
        <strain evidence="18 19">DSM 24738</strain>
    </source>
</reference>
<feature type="domain" description="Histidine kinase" evidence="15">
    <location>
        <begin position="469"/>
        <end position="673"/>
    </location>
</feature>
<dbReference type="Pfam" id="PF00989">
    <property type="entry name" value="PAS"/>
    <property type="match status" value="1"/>
</dbReference>
<dbReference type="InterPro" id="IPR005467">
    <property type="entry name" value="His_kinase_dom"/>
</dbReference>
<evidence type="ECO:0000259" key="15">
    <source>
        <dbReference type="PROSITE" id="PS50109"/>
    </source>
</evidence>
<dbReference type="InterPro" id="IPR013655">
    <property type="entry name" value="PAS_fold_3"/>
</dbReference>
<dbReference type="PANTHER" id="PTHR43304:SF1">
    <property type="entry name" value="PAC DOMAIN-CONTAINING PROTEIN"/>
    <property type="match status" value="1"/>
</dbReference>
<dbReference type="PRINTS" id="PR00344">
    <property type="entry name" value="BCTRLSENSOR"/>
</dbReference>
<comment type="caution">
    <text evidence="18">The sequence shown here is derived from an EMBL/GenBank/DDBJ whole genome shotgun (WGS) entry which is preliminary data.</text>
</comment>
<dbReference type="Gene3D" id="3.30.565.10">
    <property type="entry name" value="Histidine kinase-like ATPase, C-terminal domain"/>
    <property type="match status" value="1"/>
</dbReference>
<dbReference type="InterPro" id="IPR036890">
    <property type="entry name" value="HATPase_C_sf"/>
</dbReference>
<dbReference type="PROSITE" id="PS50113">
    <property type="entry name" value="PAC"/>
    <property type="match status" value="2"/>
</dbReference>
<feature type="transmembrane region" description="Helical" evidence="14">
    <location>
        <begin position="155"/>
        <end position="176"/>
    </location>
</feature>
<feature type="domain" description="PAS" evidence="16">
    <location>
        <begin position="331"/>
        <end position="401"/>
    </location>
</feature>
<keyword evidence="5" id="KW-0597">Phosphoprotein</keyword>
<dbReference type="Proteomes" id="UP001519343">
    <property type="component" value="Unassembled WGS sequence"/>
</dbReference>
<dbReference type="SMART" id="SM00086">
    <property type="entry name" value="PAC"/>
    <property type="match status" value="2"/>
</dbReference>
<dbReference type="SMART" id="SM00388">
    <property type="entry name" value="HisKA"/>
    <property type="match status" value="1"/>
</dbReference>
<feature type="domain" description="PAC" evidence="17">
    <location>
        <begin position="278"/>
        <end position="330"/>
    </location>
</feature>
<dbReference type="SUPFAM" id="SSF55785">
    <property type="entry name" value="PYP-like sensor domain (PAS domain)"/>
    <property type="match status" value="2"/>
</dbReference>
<gene>
    <name evidence="18" type="ORF">J2Z37_004086</name>
</gene>
<feature type="transmembrane region" description="Helical" evidence="14">
    <location>
        <begin position="70"/>
        <end position="96"/>
    </location>
</feature>
<dbReference type="InterPro" id="IPR011620">
    <property type="entry name" value="Sig_transdc_His_kinase_LytS_TM"/>
</dbReference>
<organism evidence="18 19">
    <name type="scientific">Ammoniphilus resinae</name>
    <dbReference type="NCBI Taxonomy" id="861532"/>
    <lineage>
        <taxon>Bacteria</taxon>
        <taxon>Bacillati</taxon>
        <taxon>Bacillota</taxon>
        <taxon>Bacilli</taxon>
        <taxon>Bacillales</taxon>
        <taxon>Paenibacillaceae</taxon>
        <taxon>Aneurinibacillus group</taxon>
        <taxon>Ammoniphilus</taxon>
    </lineage>
</organism>
<dbReference type="EMBL" id="JAGGKT010000016">
    <property type="protein sequence ID" value="MBP1934069.1"/>
    <property type="molecule type" value="Genomic_DNA"/>
</dbReference>
<dbReference type="CDD" id="cd00075">
    <property type="entry name" value="HATPase"/>
    <property type="match status" value="1"/>
</dbReference>
<dbReference type="SMART" id="SM00387">
    <property type="entry name" value="HATPase_c"/>
    <property type="match status" value="1"/>
</dbReference>
<evidence type="ECO:0000256" key="1">
    <source>
        <dbReference type="ARBA" id="ARBA00000085"/>
    </source>
</evidence>
<dbReference type="CDD" id="cd00082">
    <property type="entry name" value="HisKA"/>
    <property type="match status" value="1"/>
</dbReference>
<dbReference type="InterPro" id="IPR036097">
    <property type="entry name" value="HisK_dim/P_sf"/>
</dbReference>
<protein>
    <recommendedName>
        <fullName evidence="3">histidine kinase</fullName>
        <ecNumber evidence="3">2.7.13.3</ecNumber>
    </recommendedName>
</protein>
<evidence type="ECO:0000256" key="13">
    <source>
        <dbReference type="ARBA" id="ARBA00023136"/>
    </source>
</evidence>
<dbReference type="InterPro" id="IPR003594">
    <property type="entry name" value="HATPase_dom"/>
</dbReference>
<keyword evidence="8" id="KW-0547">Nucleotide-binding</keyword>
<evidence type="ECO:0000313" key="19">
    <source>
        <dbReference type="Proteomes" id="UP001519343"/>
    </source>
</evidence>
<keyword evidence="9 18" id="KW-0418">Kinase</keyword>
<dbReference type="InterPro" id="IPR035965">
    <property type="entry name" value="PAS-like_dom_sf"/>
</dbReference>
<keyword evidence="13 14" id="KW-0472">Membrane</keyword>
<comment type="catalytic activity">
    <reaction evidence="1">
        <text>ATP + protein L-histidine = ADP + protein N-phospho-L-histidine.</text>
        <dbReference type="EC" id="2.7.13.3"/>
    </reaction>
</comment>
<evidence type="ECO:0000256" key="12">
    <source>
        <dbReference type="ARBA" id="ARBA00023012"/>
    </source>
</evidence>
<feature type="domain" description="PAS" evidence="16">
    <location>
        <begin position="206"/>
        <end position="251"/>
    </location>
</feature>
<dbReference type="PROSITE" id="PS50112">
    <property type="entry name" value="PAS"/>
    <property type="match status" value="2"/>
</dbReference>
<dbReference type="PANTHER" id="PTHR43304">
    <property type="entry name" value="PHYTOCHROME-LIKE PROTEIN CPH1"/>
    <property type="match status" value="1"/>
</dbReference>
<dbReference type="InterPro" id="IPR001610">
    <property type="entry name" value="PAC"/>
</dbReference>
<keyword evidence="10" id="KW-0067">ATP-binding</keyword>
<accession>A0ABS4GUX2</accession>
<dbReference type="RefSeq" id="WP_209812077.1">
    <property type="nucleotide sequence ID" value="NZ_JAGGKT010000016.1"/>
</dbReference>
<evidence type="ECO:0000256" key="9">
    <source>
        <dbReference type="ARBA" id="ARBA00022777"/>
    </source>
</evidence>
<dbReference type="GO" id="GO:0004673">
    <property type="term" value="F:protein histidine kinase activity"/>
    <property type="evidence" value="ECO:0007669"/>
    <property type="project" value="UniProtKB-EC"/>
</dbReference>
<evidence type="ECO:0000256" key="11">
    <source>
        <dbReference type="ARBA" id="ARBA00022989"/>
    </source>
</evidence>
<dbReference type="InterPro" id="IPR004358">
    <property type="entry name" value="Sig_transdc_His_kin-like_C"/>
</dbReference>
<dbReference type="CDD" id="cd00130">
    <property type="entry name" value="PAS"/>
    <property type="match status" value="2"/>
</dbReference>
<dbReference type="SUPFAM" id="SSF47384">
    <property type="entry name" value="Homodimeric domain of signal transducing histidine kinase"/>
    <property type="match status" value="1"/>
</dbReference>
<dbReference type="InterPro" id="IPR000700">
    <property type="entry name" value="PAS-assoc_C"/>
</dbReference>
<feature type="transmembrane region" description="Helical" evidence="14">
    <location>
        <begin position="38"/>
        <end position="58"/>
    </location>
</feature>
<dbReference type="Pfam" id="PF07694">
    <property type="entry name" value="5TM-5TMR_LYT"/>
    <property type="match status" value="1"/>
</dbReference>
<dbReference type="NCBIfam" id="TIGR00229">
    <property type="entry name" value="sensory_box"/>
    <property type="match status" value="2"/>
</dbReference>
<evidence type="ECO:0000256" key="6">
    <source>
        <dbReference type="ARBA" id="ARBA00022679"/>
    </source>
</evidence>
<feature type="transmembrane region" description="Helical" evidence="14">
    <location>
        <begin position="131"/>
        <end position="149"/>
    </location>
</feature>
<dbReference type="PROSITE" id="PS50109">
    <property type="entry name" value="HIS_KIN"/>
    <property type="match status" value="1"/>
</dbReference>
<dbReference type="InterPro" id="IPR013767">
    <property type="entry name" value="PAS_fold"/>
</dbReference>
<dbReference type="EC" id="2.7.13.3" evidence="3"/>
<dbReference type="InterPro" id="IPR052162">
    <property type="entry name" value="Sensor_kinase/Photoreceptor"/>
</dbReference>
<evidence type="ECO:0000256" key="4">
    <source>
        <dbReference type="ARBA" id="ARBA00022475"/>
    </source>
</evidence>
<dbReference type="Gene3D" id="1.10.1760.20">
    <property type="match status" value="1"/>
</dbReference>
<dbReference type="Pfam" id="PF02518">
    <property type="entry name" value="HATPase_c"/>
    <property type="match status" value="1"/>
</dbReference>
<feature type="domain" description="PAC" evidence="17">
    <location>
        <begin position="404"/>
        <end position="456"/>
    </location>
</feature>
<keyword evidence="4" id="KW-1003">Cell membrane</keyword>
<keyword evidence="7 14" id="KW-0812">Transmembrane</keyword>
<evidence type="ECO:0000256" key="5">
    <source>
        <dbReference type="ARBA" id="ARBA00022553"/>
    </source>
</evidence>
<feature type="transmembrane region" description="Helical" evidence="14">
    <location>
        <begin position="5"/>
        <end position="23"/>
    </location>
</feature>
<evidence type="ECO:0000259" key="17">
    <source>
        <dbReference type="PROSITE" id="PS50113"/>
    </source>
</evidence>
<dbReference type="Gene3D" id="1.10.287.130">
    <property type="match status" value="1"/>
</dbReference>
<keyword evidence="6 18" id="KW-0808">Transferase</keyword>
<dbReference type="Gene3D" id="3.30.450.20">
    <property type="entry name" value="PAS domain"/>
    <property type="match status" value="2"/>
</dbReference>
<dbReference type="InterPro" id="IPR000014">
    <property type="entry name" value="PAS"/>
</dbReference>
<keyword evidence="11 14" id="KW-1133">Transmembrane helix</keyword>
<comment type="subcellular location">
    <subcellularLocation>
        <location evidence="2">Cell membrane</location>
        <topology evidence="2">Multi-pass membrane protein</topology>
    </subcellularLocation>
</comment>
<evidence type="ECO:0000256" key="10">
    <source>
        <dbReference type="ARBA" id="ARBA00022840"/>
    </source>
</evidence>
<evidence type="ECO:0000256" key="3">
    <source>
        <dbReference type="ARBA" id="ARBA00012438"/>
    </source>
</evidence>
<name>A0ABS4GUX2_9BACL</name>
<evidence type="ECO:0000256" key="14">
    <source>
        <dbReference type="SAM" id="Phobius"/>
    </source>
</evidence>
<dbReference type="Pfam" id="PF00512">
    <property type="entry name" value="HisKA"/>
    <property type="match status" value="1"/>
</dbReference>
<proteinExistence type="predicted"/>
<sequence>MLKDLCVNISILLSFLFVIHYFICKEPIDKNTTVKKRIFLGVSYGAASAVLMLFRFEFDLGVVDLRHLPMLLAALYGGWVSVVSSGVVLIIVRLFWSSQMTTFPEAIAIILLVIVVSLLISSIIHSKKNQWIAMNLSTMIMVPLILSHTSGRTEWTFWVGYDVAFLLGGVLVYHLAESLRNAQATTLKLHQSQKQLEETVQHWREATEQLESYITHNADPIILLDKETMIVKVNPAFERLFGWKAEEIFRKPVPVIPSDDQQFSSALHNLTTQGRPVIHYEADRVKKDGSICTVFASAATIYDRSNQLIGYSVVYRDITEKKLMEEKLRRSEAQYRLIAEHSSDLIAMLSVNGDTLYVSPSHLPILGLTPEEFLGKNVVPFIHHEDTPRVVQLWRESLAKKGSSTLEYRFLHKDGHYVWLESNYVPILTGSGEVEKFVVISRDVTERKETENLLRNSEKLSVVGELAAGIAHEIRNPLTTLKGFMQMMKTEEDHPYYIDVMYGELERMEGITNEFLCLAKPQISEIKEIQIWILLEQVSTLLYPQALLNKIELIVESEPNLPLITCVENQIKQVFINLVKNAIEAMDHDGEIRLTAQREDEQNLLITIQDQGIGISPDKIKKLGQPFYSLKEKGTGLGLTVCQKIIREHRGWIDFRSEVGKGTTVEVRLPYRRNDR</sequence>
<evidence type="ECO:0000313" key="18">
    <source>
        <dbReference type="EMBL" id="MBP1934069.1"/>
    </source>
</evidence>
<dbReference type="Pfam" id="PF08447">
    <property type="entry name" value="PAS_3"/>
    <property type="match status" value="1"/>
</dbReference>
<dbReference type="SMART" id="SM00091">
    <property type="entry name" value="PAS"/>
    <property type="match status" value="2"/>
</dbReference>
<evidence type="ECO:0000256" key="2">
    <source>
        <dbReference type="ARBA" id="ARBA00004651"/>
    </source>
</evidence>
<feature type="transmembrane region" description="Helical" evidence="14">
    <location>
        <begin position="102"/>
        <end position="124"/>
    </location>
</feature>
<evidence type="ECO:0000256" key="8">
    <source>
        <dbReference type="ARBA" id="ARBA00022741"/>
    </source>
</evidence>
<evidence type="ECO:0000256" key="7">
    <source>
        <dbReference type="ARBA" id="ARBA00022692"/>
    </source>
</evidence>
<dbReference type="SUPFAM" id="SSF55874">
    <property type="entry name" value="ATPase domain of HSP90 chaperone/DNA topoisomerase II/histidine kinase"/>
    <property type="match status" value="1"/>
</dbReference>
<keyword evidence="19" id="KW-1185">Reference proteome</keyword>